<accession>A0A923JFZ8</accession>
<evidence type="ECO:0000256" key="1">
    <source>
        <dbReference type="SAM" id="MobiDB-lite"/>
    </source>
</evidence>
<dbReference type="EMBL" id="JABWQP020000001">
    <property type="protein sequence ID" value="MBV4484021.1"/>
    <property type="molecule type" value="Genomic_DNA"/>
</dbReference>
<name>A0A923JFZ8_9PSED</name>
<evidence type="ECO:0008006" key="5">
    <source>
        <dbReference type="Google" id="ProtNLM"/>
    </source>
</evidence>
<protein>
    <recommendedName>
        <fullName evidence="5">GGDEF domain-containing protein</fullName>
    </recommendedName>
</protein>
<comment type="caution">
    <text evidence="2">The sequence shown here is derived from an EMBL/GenBank/DDBJ whole genome shotgun (WGS) entry which is preliminary data.</text>
</comment>
<dbReference type="EMBL" id="JABWQP010000005">
    <property type="protein sequence ID" value="MBC3342561.1"/>
    <property type="molecule type" value="Genomic_DNA"/>
</dbReference>
<dbReference type="SUPFAM" id="SSF55073">
    <property type="entry name" value="Nucleotide cyclase"/>
    <property type="match status" value="1"/>
</dbReference>
<evidence type="ECO:0000313" key="4">
    <source>
        <dbReference type="Proteomes" id="UP000648816"/>
    </source>
</evidence>
<proteinExistence type="predicted"/>
<evidence type="ECO:0000313" key="2">
    <source>
        <dbReference type="EMBL" id="MBC3342561.1"/>
    </source>
</evidence>
<gene>
    <name evidence="3" type="ORF">HU727_000290</name>
    <name evidence="2" type="ORF">HU727_12985</name>
</gene>
<dbReference type="Proteomes" id="UP000648816">
    <property type="component" value="Unassembled WGS sequence"/>
</dbReference>
<evidence type="ECO:0000313" key="3">
    <source>
        <dbReference type="EMBL" id="MBV4484021.1"/>
    </source>
</evidence>
<keyword evidence="4" id="KW-1185">Reference proteome</keyword>
<organism evidence="2">
    <name type="scientific">Pseudomonas khorasanensis</name>
    <dbReference type="NCBI Taxonomy" id="2745508"/>
    <lineage>
        <taxon>Bacteria</taxon>
        <taxon>Pseudomonadati</taxon>
        <taxon>Pseudomonadota</taxon>
        <taxon>Gammaproteobacteria</taxon>
        <taxon>Pseudomonadales</taxon>
        <taxon>Pseudomonadaceae</taxon>
        <taxon>Pseudomonas</taxon>
    </lineage>
</organism>
<dbReference type="AlphaFoldDB" id="A0A923JFZ8"/>
<dbReference type="Gene3D" id="3.30.70.270">
    <property type="match status" value="1"/>
</dbReference>
<sequence length="63" mass="7019">MNLVYPQDDLSIAKPGSPGPTDPDLINDDTLHSLLLRADHGMYRAKRSGRNRTCMEMPNSTYA</sequence>
<dbReference type="InterPro" id="IPR029787">
    <property type="entry name" value="Nucleotide_cyclase"/>
</dbReference>
<reference evidence="2 4" key="1">
    <citation type="journal article" date="2020" name="Microorganisms">
        <title>Reliable Identification of Environmental Pseudomonas Isolates Using the rpoD Gene.</title>
        <authorList>
            <consortium name="The Broad Institute Genome Sequencing Platform"/>
            <person name="Girard L."/>
            <person name="Lood C."/>
            <person name="Rokni-Zadeh H."/>
            <person name="van Noort V."/>
            <person name="Lavigne R."/>
            <person name="De Mot R."/>
        </authorList>
    </citation>
    <scope>NUCLEOTIDE SEQUENCE</scope>
    <source>
        <strain evidence="2 4">SWRI153</strain>
    </source>
</reference>
<feature type="region of interest" description="Disordered" evidence="1">
    <location>
        <begin position="1"/>
        <end position="23"/>
    </location>
</feature>
<dbReference type="RefSeq" id="WP_186532281.1">
    <property type="nucleotide sequence ID" value="NZ_JABWQP020000001.1"/>
</dbReference>
<reference evidence="2" key="2">
    <citation type="submission" date="2020-07" db="EMBL/GenBank/DDBJ databases">
        <authorList>
            <person name="Lood C."/>
            <person name="Girard L."/>
        </authorList>
    </citation>
    <scope>NUCLEOTIDE SEQUENCE</scope>
    <source>
        <strain evidence="2">SWRI153</strain>
    </source>
</reference>
<dbReference type="InterPro" id="IPR043128">
    <property type="entry name" value="Rev_trsase/Diguanyl_cyclase"/>
</dbReference>
<reference evidence="3" key="3">
    <citation type="submission" date="2021-06" db="EMBL/GenBank/DDBJ databases">
        <title>Updating the genus Pseudomonas: Description of 43 new species and partition of the Pseudomonas putida group.</title>
        <authorList>
            <person name="Girard L."/>
            <person name="Lood C."/>
            <person name="Vandamme P."/>
            <person name="Rokni-Zadeh H."/>
            <person name="Van Noort V."/>
            <person name="Hofte M."/>
            <person name="Lavigne R."/>
            <person name="De Mot R."/>
        </authorList>
    </citation>
    <scope>NUCLEOTIDE SEQUENCE</scope>
    <source>
        <strain evidence="3">SWRI153</strain>
    </source>
</reference>